<keyword evidence="1" id="KW-0812">Transmembrane</keyword>
<proteinExistence type="predicted"/>
<protein>
    <recommendedName>
        <fullName evidence="4">Calcineurin-like phosphoesterase</fullName>
    </recommendedName>
</protein>
<sequence length="547" mass="58462">MRTPVIPGARFALRIAMVVLSVTFPFGCALLALSYSPPSHIEVAGQTVSVKPVLGQDTSRLLGGALVRPDHAHIDLLDLDVGVDVDADWNRLIPSDKRTRAYLTALWDDPTPQIGRLQQAARRHVVIWSGAGFLAGLLVVVATWSGLAYRRRRLRSYPAEEADVVRRHNRRLRASLAVVAVAGVLAVDVLAVRIYEHQDHHTVISSPVFAGTSLEGTEVNGLAAEVLPFLSILRPRSTFYDTVADNLERALAARPSLKRDGDEVVLVLAEDFEDVNGMARQVGLAADLVDASFLALTGDLTFAGLAVETYIIDTVDYYSDHRPVYFAPGLHDTNVVVEAAAARGWHVADGTTVDVDGLGLLAVPDPRISTVGGFGTGTVLRDPDVDVDRTIADTIDEACAEQPDLVILHDHLLGRPIAEAGCQDVAVLDGRSYRFVGPQEVPVTSTSTTTAETTVEFTGGSTGGHVTTVPDPGSIKNPARFSIITVQPDSSDSSDGPRATYAVVTVQPDATVTVTPEISLDVPYAEFVDSGRTGLTPESDLLQPGRP</sequence>
<dbReference type="AlphaFoldDB" id="A0A930YJ92"/>
<gene>
    <name evidence="2" type="ORF">ISU10_14270</name>
</gene>
<name>A0A930YJ92_9ACTN</name>
<dbReference type="InterPro" id="IPR029052">
    <property type="entry name" value="Metallo-depent_PP-like"/>
</dbReference>
<dbReference type="EMBL" id="JADKPO010000018">
    <property type="protein sequence ID" value="MBF4768928.1"/>
    <property type="molecule type" value="Genomic_DNA"/>
</dbReference>
<comment type="caution">
    <text evidence="2">The sequence shown here is derived from an EMBL/GenBank/DDBJ whole genome shotgun (WGS) entry which is preliminary data.</text>
</comment>
<evidence type="ECO:0000256" key="1">
    <source>
        <dbReference type="SAM" id="Phobius"/>
    </source>
</evidence>
<keyword evidence="1" id="KW-0472">Membrane</keyword>
<evidence type="ECO:0000313" key="2">
    <source>
        <dbReference type="EMBL" id="MBF4768928.1"/>
    </source>
</evidence>
<evidence type="ECO:0000313" key="3">
    <source>
        <dbReference type="Proteomes" id="UP000660668"/>
    </source>
</evidence>
<feature type="transmembrane region" description="Helical" evidence="1">
    <location>
        <begin position="12"/>
        <end position="33"/>
    </location>
</feature>
<organism evidence="2 3">
    <name type="scientific">Nocardioides agariphilus</name>
    <dbReference type="NCBI Taxonomy" id="433664"/>
    <lineage>
        <taxon>Bacteria</taxon>
        <taxon>Bacillati</taxon>
        <taxon>Actinomycetota</taxon>
        <taxon>Actinomycetes</taxon>
        <taxon>Propionibacteriales</taxon>
        <taxon>Nocardioidaceae</taxon>
        <taxon>Nocardioides</taxon>
    </lineage>
</organism>
<keyword evidence="3" id="KW-1185">Reference proteome</keyword>
<reference evidence="2" key="1">
    <citation type="submission" date="2020-11" db="EMBL/GenBank/DDBJ databases">
        <title>Nocardioides cynanchi sp. nov., isolated from soil of rhizosphere of Cynanchum wilfordii.</title>
        <authorList>
            <person name="Lee J.-S."/>
            <person name="Suh M.K."/>
            <person name="Kim J.-S."/>
        </authorList>
    </citation>
    <scope>NUCLEOTIDE SEQUENCE</scope>
    <source>
        <strain evidence="2">KCTC 19276</strain>
    </source>
</reference>
<keyword evidence="1" id="KW-1133">Transmembrane helix</keyword>
<evidence type="ECO:0008006" key="4">
    <source>
        <dbReference type="Google" id="ProtNLM"/>
    </source>
</evidence>
<feature type="transmembrane region" description="Helical" evidence="1">
    <location>
        <begin position="125"/>
        <end position="147"/>
    </location>
</feature>
<dbReference type="Proteomes" id="UP000660668">
    <property type="component" value="Unassembled WGS sequence"/>
</dbReference>
<accession>A0A930YJ92</accession>
<feature type="transmembrane region" description="Helical" evidence="1">
    <location>
        <begin position="176"/>
        <end position="195"/>
    </location>
</feature>
<dbReference type="RefSeq" id="WP_194697070.1">
    <property type="nucleotide sequence ID" value="NZ_JADKPO010000018.1"/>
</dbReference>
<dbReference type="SUPFAM" id="SSF56300">
    <property type="entry name" value="Metallo-dependent phosphatases"/>
    <property type="match status" value="1"/>
</dbReference>